<reference evidence="1" key="1">
    <citation type="submission" date="2007-06" db="EMBL/GenBank/DDBJ databases">
        <title>Complete sequence of Marinomonas sp. MWYL1.</title>
        <authorList>
            <consortium name="US DOE Joint Genome Institute"/>
            <person name="Copeland A."/>
            <person name="Lucas S."/>
            <person name="Lapidus A."/>
            <person name="Barry K."/>
            <person name="Glavina del Rio T."/>
            <person name="Dalin E."/>
            <person name="Tice H."/>
            <person name="Pitluck S."/>
            <person name="Kiss H."/>
            <person name="Brettin T."/>
            <person name="Bruce D."/>
            <person name="Detter J.C."/>
            <person name="Han C."/>
            <person name="Schmutz J."/>
            <person name="Larimer F."/>
            <person name="Land M."/>
            <person name="Hauser L."/>
            <person name="Kyrpides N."/>
            <person name="Kim E."/>
            <person name="Johnston A.W.B."/>
            <person name="Todd J.D."/>
            <person name="Rogers R."/>
            <person name="Wexler M."/>
            <person name="Bond P.L."/>
            <person name="Li Y."/>
            <person name="Richardson P."/>
        </authorList>
    </citation>
    <scope>NUCLEOTIDE SEQUENCE [LARGE SCALE GENOMIC DNA]</scope>
    <source>
        <strain evidence="1">MWYL1</strain>
    </source>
</reference>
<gene>
    <name evidence="1" type="ordered locus">Mmwyl1_3151</name>
</gene>
<protein>
    <submittedName>
        <fullName evidence="1">Uncharacterized protein</fullName>
    </submittedName>
</protein>
<sequence>MLVAFSSLLTKKNILGDVLCYEENFRIDSYDSIIQHYKQAGSGNFAKWQEHITDWHRNIYDMPSVFQETSLYNQPKIDEDHHTSCLGG</sequence>
<dbReference type="AlphaFoldDB" id="A6W031"/>
<accession>A6W031</accession>
<organism evidence="1">
    <name type="scientific">Marinomonas sp. (strain MWYL1)</name>
    <dbReference type="NCBI Taxonomy" id="400668"/>
    <lineage>
        <taxon>Bacteria</taxon>
        <taxon>Pseudomonadati</taxon>
        <taxon>Pseudomonadota</taxon>
        <taxon>Gammaproteobacteria</taxon>
        <taxon>Oceanospirillales</taxon>
        <taxon>Oceanospirillaceae</taxon>
        <taxon>Marinomonas</taxon>
    </lineage>
</organism>
<name>A6W031_MARMS</name>
<evidence type="ECO:0000313" key="1">
    <source>
        <dbReference type="EMBL" id="ABR72060.1"/>
    </source>
</evidence>
<dbReference type="HOGENOM" id="CLU_2465398_0_0_6"/>
<proteinExistence type="predicted"/>
<dbReference type="EMBL" id="CP000749">
    <property type="protein sequence ID" value="ABR72060.1"/>
    <property type="molecule type" value="Genomic_DNA"/>
</dbReference>
<dbReference type="KEGG" id="mmw:Mmwyl1_3151"/>